<dbReference type="Pfam" id="PF01127">
    <property type="entry name" value="Sdh_cyt"/>
    <property type="match status" value="1"/>
</dbReference>
<name>D3RY37_FERPA</name>
<dbReference type="InterPro" id="IPR034804">
    <property type="entry name" value="SQR/QFR_C/D"/>
</dbReference>
<dbReference type="NCBIfam" id="TIGR02970">
    <property type="entry name" value="succ_dehyd_cytB"/>
    <property type="match status" value="1"/>
</dbReference>
<protein>
    <submittedName>
        <fullName evidence="9">Succinate dehydrogenase, subunit D (SdhD)</fullName>
    </submittedName>
</protein>
<dbReference type="EMBL" id="CP001899">
    <property type="protein sequence ID" value="ADC65400.1"/>
    <property type="molecule type" value="Genomic_DNA"/>
</dbReference>
<dbReference type="OrthoDB" id="187639at2157"/>
<sequence length="115" mass="12990">MEARTKNVLEPLAFLFQLITGILLFVFVIYHLYVTHLAEHDALSYEKVVERLANPSFKVAYFVFLAVVSFHAFNGLRAIILDTDFGARNKRAVDVLCFALFVIATAYGSLLLISF</sequence>
<dbReference type="PIRSF" id="PIRSF000178">
    <property type="entry name" value="SDH_cyt_b560"/>
    <property type="match status" value="1"/>
</dbReference>
<keyword evidence="4" id="KW-0479">Metal-binding</keyword>
<evidence type="ECO:0000256" key="1">
    <source>
        <dbReference type="ARBA" id="ARBA00004370"/>
    </source>
</evidence>
<keyword evidence="3 8" id="KW-0812">Transmembrane</keyword>
<evidence type="ECO:0000256" key="2">
    <source>
        <dbReference type="ARBA" id="ARBA00022617"/>
    </source>
</evidence>
<dbReference type="eggNOG" id="arCOG04162">
    <property type="taxonomic scope" value="Archaea"/>
</dbReference>
<dbReference type="GO" id="GO:0009055">
    <property type="term" value="F:electron transfer activity"/>
    <property type="evidence" value="ECO:0007669"/>
    <property type="project" value="InterPro"/>
</dbReference>
<dbReference type="RefSeq" id="WP_012965743.1">
    <property type="nucleotide sequence ID" value="NC_013849.1"/>
</dbReference>
<dbReference type="InterPro" id="IPR000701">
    <property type="entry name" value="SuccDH_FuR_B_TM-su"/>
</dbReference>
<keyword evidence="5 8" id="KW-1133">Transmembrane helix</keyword>
<organism evidence="9 10">
    <name type="scientific">Ferroglobus placidus (strain DSM 10642 / AEDII12DO)</name>
    <dbReference type="NCBI Taxonomy" id="589924"/>
    <lineage>
        <taxon>Archaea</taxon>
        <taxon>Methanobacteriati</taxon>
        <taxon>Methanobacteriota</taxon>
        <taxon>Archaeoglobi</taxon>
        <taxon>Archaeoglobales</taxon>
        <taxon>Archaeoglobaceae</taxon>
        <taxon>Ferroglobus</taxon>
    </lineage>
</organism>
<accession>D3RY37</accession>
<dbReference type="HOGENOM" id="CLU_145876_1_0_2"/>
<reference evidence="9 10" key="2">
    <citation type="journal article" date="2011" name="Stand. Genomic Sci.">
        <title>Complete genome sequence of Ferroglobus placidus AEDII12DO.</title>
        <authorList>
            <person name="Anderson I."/>
            <person name="Risso C."/>
            <person name="Holmes D."/>
            <person name="Lucas S."/>
            <person name="Copeland A."/>
            <person name="Lapidus A."/>
            <person name="Cheng J.F."/>
            <person name="Bruce D."/>
            <person name="Goodwin L."/>
            <person name="Pitluck S."/>
            <person name="Saunders E."/>
            <person name="Brettin T."/>
            <person name="Detter J.C."/>
            <person name="Han C."/>
            <person name="Tapia R."/>
            <person name="Larimer F."/>
            <person name="Land M."/>
            <person name="Hauser L."/>
            <person name="Woyke T."/>
            <person name="Lovley D."/>
            <person name="Kyrpides N."/>
            <person name="Ivanova N."/>
        </authorList>
    </citation>
    <scope>NUCLEOTIDE SEQUENCE [LARGE SCALE GENOMIC DNA]</scope>
    <source>
        <strain evidence="10">DSM 10642 / AEDII12DO</strain>
    </source>
</reference>
<dbReference type="GO" id="GO:0046872">
    <property type="term" value="F:metal ion binding"/>
    <property type="evidence" value="ECO:0007669"/>
    <property type="project" value="UniProtKB-KW"/>
</dbReference>
<dbReference type="STRING" id="589924.Ferp_1246"/>
<evidence type="ECO:0000256" key="5">
    <source>
        <dbReference type="ARBA" id="ARBA00022989"/>
    </source>
</evidence>
<dbReference type="PANTHER" id="PTHR41910">
    <property type="entry name" value="SUCCINATE DEHYDROGENASE 2 MEMBRANE SUBUNIT SDHC"/>
    <property type="match status" value="1"/>
</dbReference>
<evidence type="ECO:0000256" key="6">
    <source>
        <dbReference type="ARBA" id="ARBA00023004"/>
    </source>
</evidence>
<feature type="transmembrane region" description="Helical" evidence="8">
    <location>
        <begin position="12"/>
        <end position="33"/>
    </location>
</feature>
<keyword evidence="7 8" id="KW-0472">Membrane</keyword>
<proteinExistence type="predicted"/>
<evidence type="ECO:0000313" key="9">
    <source>
        <dbReference type="EMBL" id="ADC65400.1"/>
    </source>
</evidence>
<dbReference type="SUPFAM" id="SSF81343">
    <property type="entry name" value="Fumarate reductase respiratory complex transmembrane subunits"/>
    <property type="match status" value="1"/>
</dbReference>
<dbReference type="Gene3D" id="1.20.1300.10">
    <property type="entry name" value="Fumarate reductase/succinate dehydrogenase, transmembrane subunit"/>
    <property type="match status" value="1"/>
</dbReference>
<keyword evidence="2" id="KW-0349">Heme</keyword>
<keyword evidence="10" id="KW-1185">Reference proteome</keyword>
<dbReference type="GO" id="GO:0006099">
    <property type="term" value="P:tricarboxylic acid cycle"/>
    <property type="evidence" value="ECO:0007669"/>
    <property type="project" value="InterPro"/>
</dbReference>
<dbReference type="PANTHER" id="PTHR41910:SF1">
    <property type="entry name" value="SUCCINATE DEHYDROGENASE HYDROPHOBIC MEMBRANE ANCHOR SUBUNIT"/>
    <property type="match status" value="1"/>
</dbReference>
<dbReference type="KEGG" id="fpl:Ferp_1246"/>
<dbReference type="InterPro" id="IPR039023">
    <property type="entry name" value="SdhC_prok"/>
</dbReference>
<dbReference type="GO" id="GO:0016020">
    <property type="term" value="C:membrane"/>
    <property type="evidence" value="ECO:0007669"/>
    <property type="project" value="UniProtKB-SubCell"/>
</dbReference>
<dbReference type="GeneID" id="8778759"/>
<dbReference type="InterPro" id="IPR014314">
    <property type="entry name" value="Succ_DH_cytb556"/>
</dbReference>
<comment type="subcellular location">
    <subcellularLocation>
        <location evidence="1">Membrane</location>
    </subcellularLocation>
</comment>
<keyword evidence="6" id="KW-0408">Iron</keyword>
<dbReference type="Proteomes" id="UP000002613">
    <property type="component" value="Chromosome"/>
</dbReference>
<evidence type="ECO:0000256" key="4">
    <source>
        <dbReference type="ARBA" id="ARBA00022723"/>
    </source>
</evidence>
<reference evidence="10" key="1">
    <citation type="submission" date="2010-02" db="EMBL/GenBank/DDBJ databases">
        <title>Complete sequence of Ferroglobus placidus DSM 10642.</title>
        <authorList>
            <consortium name="US DOE Joint Genome Institute"/>
            <person name="Lucas S."/>
            <person name="Copeland A."/>
            <person name="Lapidus A."/>
            <person name="Cheng J.-F."/>
            <person name="Bruce D."/>
            <person name="Goodwin L."/>
            <person name="Pitluck S."/>
            <person name="Saunders E."/>
            <person name="Brettin T."/>
            <person name="Detter J.C."/>
            <person name="Han C."/>
            <person name="Tapia R."/>
            <person name="Larimer F."/>
            <person name="Land M."/>
            <person name="Hauser L."/>
            <person name="Kyrpides N."/>
            <person name="Ivanova N."/>
            <person name="Holmes D."/>
            <person name="Lovley D."/>
            <person name="Kyrpides N."/>
            <person name="Anderson I.J."/>
            <person name="Woyke T."/>
        </authorList>
    </citation>
    <scope>NUCLEOTIDE SEQUENCE [LARGE SCALE GENOMIC DNA]</scope>
    <source>
        <strain evidence="10">DSM 10642 / AEDII12DO</strain>
    </source>
</reference>
<evidence type="ECO:0000256" key="7">
    <source>
        <dbReference type="ARBA" id="ARBA00023136"/>
    </source>
</evidence>
<feature type="transmembrane region" description="Helical" evidence="8">
    <location>
        <begin position="92"/>
        <end position="113"/>
    </location>
</feature>
<evidence type="ECO:0000256" key="3">
    <source>
        <dbReference type="ARBA" id="ARBA00022692"/>
    </source>
</evidence>
<evidence type="ECO:0000256" key="8">
    <source>
        <dbReference type="SAM" id="Phobius"/>
    </source>
</evidence>
<evidence type="ECO:0000313" key="10">
    <source>
        <dbReference type="Proteomes" id="UP000002613"/>
    </source>
</evidence>
<feature type="transmembrane region" description="Helical" evidence="8">
    <location>
        <begin position="59"/>
        <end position="80"/>
    </location>
</feature>
<dbReference type="AlphaFoldDB" id="D3RY37"/>
<gene>
    <name evidence="9" type="ordered locus">Ferp_1246</name>
</gene>
<dbReference type="PaxDb" id="589924-Ferp_1246"/>